<evidence type="ECO:0000259" key="2">
    <source>
        <dbReference type="Pfam" id="PF01337"/>
    </source>
</evidence>
<dbReference type="EMBL" id="JAATEN010000003">
    <property type="protein sequence ID" value="NJP99981.1"/>
    <property type="molecule type" value="Genomic_DNA"/>
</dbReference>
<dbReference type="Gene3D" id="3.30.370.10">
    <property type="entry name" value="Barstar-like"/>
    <property type="match status" value="1"/>
</dbReference>
<dbReference type="InterPro" id="IPR000468">
    <property type="entry name" value="Barstar"/>
</dbReference>
<dbReference type="Proteomes" id="UP000695264">
    <property type="component" value="Unassembled WGS sequence"/>
</dbReference>
<evidence type="ECO:0000313" key="4">
    <source>
        <dbReference type="Proteomes" id="UP000695264"/>
    </source>
</evidence>
<feature type="domain" description="Barstar (barnase inhibitor)" evidence="2">
    <location>
        <begin position="7"/>
        <end position="85"/>
    </location>
</feature>
<sequence length="100" mass="10889">MEGDPGRAAFFDAVRRTLPLDPPLVGSGSWDALSDSLWEGIHGQRCERVVIVWPDAASFAEASPEEFRTALDVLADVAETLSDERATVGRPTELCVYIGR</sequence>
<dbReference type="SUPFAM" id="SSF52038">
    <property type="entry name" value="Barstar-related"/>
    <property type="match status" value="1"/>
</dbReference>
<protein>
    <submittedName>
        <fullName evidence="3">Barstar family protein</fullName>
    </submittedName>
</protein>
<accession>A0ABX1BWZ3</accession>
<dbReference type="RefSeq" id="WP_168100574.1">
    <property type="nucleotide sequence ID" value="NZ_JAATEN010000003.1"/>
</dbReference>
<gene>
    <name evidence="3" type="ORF">HCK00_05385</name>
</gene>
<comment type="similarity">
    <text evidence="1">Belongs to the barstar family.</text>
</comment>
<dbReference type="InterPro" id="IPR035905">
    <property type="entry name" value="Barstar-like_sf"/>
</dbReference>
<keyword evidence="4" id="KW-1185">Reference proteome</keyword>
<evidence type="ECO:0000313" key="3">
    <source>
        <dbReference type="EMBL" id="NJP99981.1"/>
    </source>
</evidence>
<comment type="caution">
    <text evidence="3">The sequence shown here is derived from an EMBL/GenBank/DDBJ whole genome shotgun (WGS) entry which is preliminary data.</text>
</comment>
<evidence type="ECO:0000256" key="1">
    <source>
        <dbReference type="ARBA" id="ARBA00006845"/>
    </source>
</evidence>
<reference evidence="3 4" key="1">
    <citation type="submission" date="2020-03" db="EMBL/GenBank/DDBJ databases">
        <title>WGS of actinomycetes isolated from Thailand.</title>
        <authorList>
            <person name="Thawai C."/>
        </authorList>
    </citation>
    <scope>NUCLEOTIDE SEQUENCE [LARGE SCALE GENOMIC DNA]</scope>
    <source>
        <strain evidence="3 4">PLAI 1-29</strain>
    </source>
</reference>
<dbReference type="Pfam" id="PF01337">
    <property type="entry name" value="Barstar"/>
    <property type="match status" value="1"/>
</dbReference>
<name>A0ABX1BWZ3_9ACTN</name>
<proteinExistence type="inferred from homology"/>
<organism evidence="3 4">
    <name type="scientific">Streptomyces zingiberis</name>
    <dbReference type="NCBI Taxonomy" id="2053010"/>
    <lineage>
        <taxon>Bacteria</taxon>
        <taxon>Bacillati</taxon>
        <taxon>Actinomycetota</taxon>
        <taxon>Actinomycetes</taxon>
        <taxon>Kitasatosporales</taxon>
        <taxon>Streptomycetaceae</taxon>
        <taxon>Streptomyces</taxon>
    </lineage>
</organism>